<protein>
    <submittedName>
        <fullName evidence="1">Uncharacterized protein</fullName>
    </submittedName>
</protein>
<proteinExistence type="predicted"/>
<sequence>MTARSPKHVHASDEEIERAYAAYLAALSAHYRAARAEPREVVAATEQVLARYQSMLNDGAAGISFD</sequence>
<evidence type="ECO:0000313" key="2">
    <source>
        <dbReference type="Proteomes" id="UP000666369"/>
    </source>
</evidence>
<gene>
    <name evidence="1" type="ORF">GW587_19760</name>
</gene>
<organism evidence="1 2">
    <name type="scientific">Duganella aceris</name>
    <dbReference type="NCBI Taxonomy" id="2703883"/>
    <lineage>
        <taxon>Bacteria</taxon>
        <taxon>Pseudomonadati</taxon>
        <taxon>Pseudomonadota</taxon>
        <taxon>Betaproteobacteria</taxon>
        <taxon>Burkholderiales</taxon>
        <taxon>Oxalobacteraceae</taxon>
        <taxon>Telluria group</taxon>
        <taxon>Duganella</taxon>
    </lineage>
</organism>
<accession>A0ABX0FPC6</accession>
<evidence type="ECO:0000313" key="1">
    <source>
        <dbReference type="EMBL" id="NGZ86484.1"/>
    </source>
</evidence>
<name>A0ABX0FPC6_9BURK</name>
<dbReference type="Proteomes" id="UP000666369">
    <property type="component" value="Unassembled WGS sequence"/>
</dbReference>
<dbReference type="EMBL" id="JAADJT010000009">
    <property type="protein sequence ID" value="NGZ86484.1"/>
    <property type="molecule type" value="Genomic_DNA"/>
</dbReference>
<dbReference type="RefSeq" id="WP_166106329.1">
    <property type="nucleotide sequence ID" value="NZ_JAADJT010000009.1"/>
</dbReference>
<reference evidence="2" key="1">
    <citation type="submission" date="2023-07" db="EMBL/GenBank/DDBJ databases">
        <title>Duganella aceri sp. nov., isolated from tree sap.</title>
        <authorList>
            <person name="Kim I.S."/>
        </authorList>
    </citation>
    <scope>NUCLEOTIDE SEQUENCE [LARGE SCALE GENOMIC DNA]</scope>
    <source>
        <strain evidence="2">SAP-35</strain>
    </source>
</reference>
<comment type="caution">
    <text evidence="1">The sequence shown here is derived from an EMBL/GenBank/DDBJ whole genome shotgun (WGS) entry which is preliminary data.</text>
</comment>
<keyword evidence="2" id="KW-1185">Reference proteome</keyword>